<dbReference type="AlphaFoldDB" id="A0AAN8VWL4"/>
<sequence length="181" mass="21247">MVKVFTQEHVYKHPWERVTSAFWRKFTDPENQQVLTYILEVDTLNRTLDPESGKLYTTRAITIHAPGPWFICKLLGQDTCQCIETTIVDARSRSMQLTSRNISFQRFVEFEERIFYYPHPENPNEWTCCRQETSINIKPLAALASIKDKVEQHLVEKTLQNSAKGRDVMERICRYLEAESS</sequence>
<reference evidence="2 3" key="1">
    <citation type="submission" date="2023-12" db="EMBL/GenBank/DDBJ databases">
        <title>A high-quality genome assembly for Dillenia turbinata (Dilleniales).</title>
        <authorList>
            <person name="Chanderbali A."/>
        </authorList>
    </citation>
    <scope>NUCLEOTIDE SEQUENCE [LARGE SCALE GENOMIC DNA]</scope>
    <source>
        <strain evidence="2">LSX21</strain>
        <tissue evidence="2">Leaf</tissue>
    </source>
</reference>
<gene>
    <name evidence="2" type="ORF">RJ641_034136</name>
</gene>
<dbReference type="Pfam" id="PF04707">
    <property type="entry name" value="PRELI"/>
    <property type="match status" value="1"/>
</dbReference>
<dbReference type="GO" id="GO:0005758">
    <property type="term" value="C:mitochondrial intermembrane space"/>
    <property type="evidence" value="ECO:0007669"/>
    <property type="project" value="InterPro"/>
</dbReference>
<comment type="caution">
    <text evidence="2">The sequence shown here is derived from an EMBL/GenBank/DDBJ whole genome shotgun (WGS) entry which is preliminary data.</text>
</comment>
<organism evidence="2 3">
    <name type="scientific">Dillenia turbinata</name>
    <dbReference type="NCBI Taxonomy" id="194707"/>
    <lineage>
        <taxon>Eukaryota</taxon>
        <taxon>Viridiplantae</taxon>
        <taxon>Streptophyta</taxon>
        <taxon>Embryophyta</taxon>
        <taxon>Tracheophyta</taxon>
        <taxon>Spermatophyta</taxon>
        <taxon>Magnoliopsida</taxon>
        <taxon>eudicotyledons</taxon>
        <taxon>Gunneridae</taxon>
        <taxon>Pentapetalae</taxon>
        <taxon>Dilleniales</taxon>
        <taxon>Dilleniaceae</taxon>
        <taxon>Dillenia</taxon>
    </lineage>
</organism>
<dbReference type="InterPro" id="IPR006797">
    <property type="entry name" value="PRELI/MSF1_dom"/>
</dbReference>
<accession>A0AAN8VWL4</accession>
<dbReference type="PROSITE" id="PS50904">
    <property type="entry name" value="PRELI_MSF1"/>
    <property type="match status" value="1"/>
</dbReference>
<keyword evidence="3" id="KW-1185">Reference proteome</keyword>
<proteinExistence type="predicted"/>
<dbReference type="EMBL" id="JBAMMX010000007">
    <property type="protein sequence ID" value="KAK6937106.1"/>
    <property type="molecule type" value="Genomic_DNA"/>
</dbReference>
<dbReference type="InterPro" id="IPR037365">
    <property type="entry name" value="Slowmo/Ups"/>
</dbReference>
<dbReference type="Proteomes" id="UP001370490">
    <property type="component" value="Unassembled WGS sequence"/>
</dbReference>
<evidence type="ECO:0000313" key="3">
    <source>
        <dbReference type="Proteomes" id="UP001370490"/>
    </source>
</evidence>
<protein>
    <submittedName>
        <fullName evidence="2">PRELI/MSF1 domain</fullName>
    </submittedName>
</protein>
<name>A0AAN8VWL4_9MAGN</name>
<evidence type="ECO:0000313" key="2">
    <source>
        <dbReference type="EMBL" id="KAK6937106.1"/>
    </source>
</evidence>
<dbReference type="PANTHER" id="PTHR11158">
    <property type="entry name" value="MSF1/PX19 RELATED"/>
    <property type="match status" value="1"/>
</dbReference>
<evidence type="ECO:0000259" key="1">
    <source>
        <dbReference type="PROSITE" id="PS50904"/>
    </source>
</evidence>
<feature type="domain" description="PRELI/MSF1" evidence="1">
    <location>
        <begin position="2"/>
        <end position="181"/>
    </location>
</feature>